<dbReference type="Gene3D" id="3.10.580.10">
    <property type="entry name" value="CBS-domain"/>
    <property type="match status" value="1"/>
</dbReference>
<dbReference type="EMBL" id="DF968182">
    <property type="protein sequence ID" value="GAP42877.1"/>
    <property type="molecule type" value="Genomic_DNA"/>
</dbReference>
<proteinExistence type="predicted"/>
<dbReference type="OrthoDB" id="9813880at2"/>
<dbReference type="GO" id="GO:0016740">
    <property type="term" value="F:transferase activity"/>
    <property type="evidence" value="ECO:0007669"/>
    <property type="project" value="UniProtKB-KW"/>
</dbReference>
<name>A0A0S7BRE1_9BACT</name>
<dbReference type="InterPro" id="IPR050486">
    <property type="entry name" value="Mannose-1P_guanyltransferase"/>
</dbReference>
<dbReference type="InterPro" id="IPR029044">
    <property type="entry name" value="Nucleotide-diphossugar_trans"/>
</dbReference>
<keyword evidence="3" id="KW-1185">Reference proteome</keyword>
<dbReference type="InterPro" id="IPR046342">
    <property type="entry name" value="CBS_dom_sf"/>
</dbReference>
<organism evidence="2">
    <name type="scientific">Lentimicrobium saccharophilum</name>
    <dbReference type="NCBI Taxonomy" id="1678841"/>
    <lineage>
        <taxon>Bacteria</taxon>
        <taxon>Pseudomonadati</taxon>
        <taxon>Bacteroidota</taxon>
        <taxon>Bacteroidia</taxon>
        <taxon>Bacteroidales</taxon>
        <taxon>Lentimicrobiaceae</taxon>
        <taxon>Lentimicrobium</taxon>
    </lineage>
</organism>
<dbReference type="Pfam" id="PF00483">
    <property type="entry name" value="NTP_transferase"/>
    <property type="match status" value="1"/>
</dbReference>
<reference evidence="2" key="1">
    <citation type="journal article" date="2015" name="Genome Announc.">
        <title>Draft Genome Sequence of Bacteroidales Strain TBC1, a Novel Isolate from a Methanogenic Wastewater Treatment System.</title>
        <authorList>
            <person name="Tourlousse D.M."/>
            <person name="Matsuura N."/>
            <person name="Sun L."/>
            <person name="Toyonaga M."/>
            <person name="Kuroda K."/>
            <person name="Ohashi A."/>
            <person name="Cruz R."/>
            <person name="Yamaguchi T."/>
            <person name="Sekiguchi Y."/>
        </authorList>
    </citation>
    <scope>NUCLEOTIDE SEQUENCE [LARGE SCALE GENOMIC DNA]</scope>
    <source>
        <strain evidence="2">TBC1</strain>
    </source>
</reference>
<dbReference type="PANTHER" id="PTHR22572">
    <property type="entry name" value="SUGAR-1-PHOSPHATE GUANYL TRANSFERASE"/>
    <property type="match status" value="1"/>
</dbReference>
<dbReference type="Proteomes" id="UP000053091">
    <property type="component" value="Unassembled WGS sequence"/>
</dbReference>
<evidence type="ECO:0000313" key="3">
    <source>
        <dbReference type="Proteomes" id="UP000053091"/>
    </source>
</evidence>
<dbReference type="Gene3D" id="3.90.550.10">
    <property type="entry name" value="Spore Coat Polysaccharide Biosynthesis Protein SpsA, Chain A"/>
    <property type="match status" value="1"/>
</dbReference>
<dbReference type="AlphaFoldDB" id="A0A0S7BRE1"/>
<gene>
    <name evidence="2" type="ORF">TBC1_111017</name>
</gene>
<feature type="domain" description="Nucleotidyl transferase" evidence="1">
    <location>
        <begin position="124"/>
        <end position="345"/>
    </location>
</feature>
<evidence type="ECO:0000313" key="2">
    <source>
        <dbReference type="EMBL" id="GAP42877.1"/>
    </source>
</evidence>
<dbReference type="InterPro" id="IPR005835">
    <property type="entry name" value="NTP_transferase_dom"/>
</dbReference>
<dbReference type="CDD" id="cd06426">
    <property type="entry name" value="NTP_transferase_like_2"/>
    <property type="match status" value="1"/>
</dbReference>
<evidence type="ECO:0000259" key="1">
    <source>
        <dbReference type="Pfam" id="PF00483"/>
    </source>
</evidence>
<accession>A0A0S7BRE1</accession>
<dbReference type="PATRIC" id="fig|1678841.3.peg.1150"/>
<sequence>MSLPHIEKHTINEHLPLRQALGKLNEVPDNLTIFILNDQHQLVGTLTDGDVRRGLLKEFSLDDEVRNFMNTGFRSLKQHEFTLNQIKDLREKRIKMVPLVDENNHIIRLADLTKLRSILPCDVLLMAGGRGERLRPLTDATPKPLLMVGEKPILEHNIDHLISFGMTRINISINYLGKQIMEYFGDGSSKGIEINYLEEKRPLGTLGALSMINHLDFGSILVMNADVLTNIDLEDFFSEFEVQQAEMAVASIPYKVNMPFAVLETEQNRVLSFREKPQYTYYTNAGIYLIRNKLARRIPLESTFHATDLMDNLLGNNEKIIQYPIHGFWMDLGRKEDLEKAREEIKHIRFS</sequence>
<dbReference type="RefSeq" id="WP_062039388.1">
    <property type="nucleotide sequence ID" value="NZ_DF968182.1"/>
</dbReference>
<keyword evidence="2" id="KW-0808">Transferase</keyword>
<dbReference type="SUPFAM" id="SSF53448">
    <property type="entry name" value="Nucleotide-diphospho-sugar transferases"/>
    <property type="match status" value="1"/>
</dbReference>
<protein>
    <submittedName>
        <fullName evidence="2">Nucleotidyl transferase</fullName>
    </submittedName>
</protein>
<dbReference type="STRING" id="1678841.TBC1_111017"/>